<dbReference type="EMBL" id="VCQT01000022">
    <property type="protein sequence ID" value="TMW13699.1"/>
    <property type="molecule type" value="Genomic_DNA"/>
</dbReference>
<dbReference type="InterPro" id="IPR036653">
    <property type="entry name" value="CinA-like_C"/>
</dbReference>
<evidence type="ECO:0000259" key="1">
    <source>
        <dbReference type="Pfam" id="PF02464"/>
    </source>
</evidence>
<name>A0ABY2XP58_9GAMM</name>
<evidence type="ECO:0000313" key="2">
    <source>
        <dbReference type="EMBL" id="TMW13699.1"/>
    </source>
</evidence>
<dbReference type="Gene3D" id="3.90.950.20">
    <property type="entry name" value="CinA-like"/>
    <property type="match status" value="1"/>
</dbReference>
<dbReference type="InterPro" id="IPR008136">
    <property type="entry name" value="CinA_C"/>
</dbReference>
<comment type="caution">
    <text evidence="2">The sequence shown here is derived from an EMBL/GenBank/DDBJ whole genome shotgun (WGS) entry which is preliminary data.</text>
</comment>
<dbReference type="Proteomes" id="UP000739180">
    <property type="component" value="Unassembled WGS sequence"/>
</dbReference>
<dbReference type="RefSeq" id="WP_138771739.1">
    <property type="nucleotide sequence ID" value="NZ_JBHSSX010000059.1"/>
</dbReference>
<dbReference type="Pfam" id="PF02464">
    <property type="entry name" value="CinA"/>
    <property type="match status" value="1"/>
</dbReference>
<gene>
    <name evidence="2" type="ORF">FGS76_06105</name>
</gene>
<proteinExistence type="predicted"/>
<evidence type="ECO:0000313" key="3">
    <source>
        <dbReference type="Proteomes" id="UP000739180"/>
    </source>
</evidence>
<accession>A0ABY2XP58</accession>
<dbReference type="SUPFAM" id="SSF142433">
    <property type="entry name" value="CinA-like"/>
    <property type="match status" value="1"/>
</dbReference>
<protein>
    <submittedName>
        <fullName evidence="2">CinA family protein</fullName>
    </submittedName>
</protein>
<organism evidence="2 3">
    <name type="scientific">Alloalcanivorax gelatiniphagus</name>
    <dbReference type="NCBI Taxonomy" id="1194167"/>
    <lineage>
        <taxon>Bacteria</taxon>
        <taxon>Pseudomonadati</taxon>
        <taxon>Pseudomonadota</taxon>
        <taxon>Gammaproteobacteria</taxon>
        <taxon>Oceanospirillales</taxon>
        <taxon>Alcanivoracaceae</taxon>
        <taxon>Alloalcanivorax</taxon>
    </lineage>
</organism>
<keyword evidence="3" id="KW-1185">Reference proteome</keyword>
<reference evidence="2 3" key="1">
    <citation type="submission" date="2019-05" db="EMBL/GenBank/DDBJ databases">
        <title>Genome of Alcanivorax gelatiniphagus, an oil degrading marine bacteria.</title>
        <authorList>
            <person name="Kwon K.K."/>
        </authorList>
    </citation>
    <scope>NUCLEOTIDE SEQUENCE [LARGE SCALE GENOMIC DNA]</scope>
    <source>
        <strain evidence="2 3">MEBiC 08158</strain>
    </source>
</reference>
<sequence>MTDIEQLVLELARELGGRGLKLATAESCTGGGIAQALTEVAGASDWFDRGFVTYSNDAKMEMLGVSAATLERHGAVSEGTVLEMARGALARSPAQLSVAVSGVAGPGGGSADKPVGTVWIGWAATPGWSRAELFHFPGNRSAVRRATIAAALQGLRAHLDGL</sequence>
<feature type="domain" description="CinA C-terminal" evidence="1">
    <location>
        <begin position="6"/>
        <end position="157"/>
    </location>
</feature>
<dbReference type="NCBIfam" id="TIGR00199">
    <property type="entry name" value="PncC_domain"/>
    <property type="match status" value="1"/>
</dbReference>